<evidence type="ECO:0000313" key="9">
    <source>
        <dbReference type="Proteomes" id="UP000002630"/>
    </source>
</evidence>
<dbReference type="STRING" id="2880.D8LSZ5"/>
<feature type="region of interest" description="Disordered" evidence="5">
    <location>
        <begin position="294"/>
        <end position="317"/>
    </location>
</feature>
<dbReference type="Pfam" id="PF09258">
    <property type="entry name" value="Glyco_transf_64"/>
    <property type="match status" value="2"/>
</dbReference>
<evidence type="ECO:0000256" key="1">
    <source>
        <dbReference type="ARBA" id="ARBA00004370"/>
    </source>
</evidence>
<dbReference type="GO" id="GO:0016757">
    <property type="term" value="F:glycosyltransferase activity"/>
    <property type="evidence" value="ECO:0007669"/>
    <property type="project" value="InterPro"/>
</dbReference>
<dbReference type="InterPro" id="IPR004263">
    <property type="entry name" value="Exostosin"/>
</dbReference>
<keyword evidence="2" id="KW-0808">Transferase</keyword>
<comment type="subcellular location">
    <subcellularLocation>
        <location evidence="1">Membrane</location>
    </subcellularLocation>
</comment>
<dbReference type="InterPro" id="IPR029044">
    <property type="entry name" value="Nucleotide-diphossugar_trans"/>
</dbReference>
<dbReference type="SUPFAM" id="SSF53448">
    <property type="entry name" value="Nucleotide-diphospho-sugar transferases"/>
    <property type="match status" value="1"/>
</dbReference>
<keyword evidence="6" id="KW-1133">Transmembrane helix</keyword>
<feature type="domain" description="Glycosyl transferase 64" evidence="7">
    <location>
        <begin position="326"/>
        <end position="402"/>
    </location>
</feature>
<dbReference type="PANTHER" id="PTHR48261">
    <property type="entry name" value="ACETYLGLUCOSAMINYLTRANSFERASE"/>
    <property type="match status" value="1"/>
</dbReference>
<feature type="domain" description="Glycosyl transferase 64" evidence="7">
    <location>
        <begin position="122"/>
        <end position="291"/>
    </location>
</feature>
<name>D8LSZ5_ECTSI</name>
<keyword evidence="9" id="KW-1185">Reference proteome</keyword>
<feature type="region of interest" description="Disordered" evidence="5">
    <location>
        <begin position="408"/>
        <end position="431"/>
    </location>
</feature>
<dbReference type="PANTHER" id="PTHR48261:SF2">
    <property type="entry name" value="ACETYLGLUCOSAMINYLTRANSFERASE"/>
    <property type="match status" value="1"/>
</dbReference>
<dbReference type="eggNOG" id="KOG1022">
    <property type="taxonomic scope" value="Eukaryota"/>
</dbReference>
<evidence type="ECO:0000256" key="5">
    <source>
        <dbReference type="SAM" id="MobiDB-lite"/>
    </source>
</evidence>
<dbReference type="AlphaFoldDB" id="D8LSZ5"/>
<dbReference type="OrthoDB" id="5954868at2759"/>
<evidence type="ECO:0000259" key="7">
    <source>
        <dbReference type="Pfam" id="PF09258"/>
    </source>
</evidence>
<evidence type="ECO:0000256" key="4">
    <source>
        <dbReference type="ARBA" id="ARBA00023157"/>
    </source>
</evidence>
<evidence type="ECO:0000256" key="3">
    <source>
        <dbReference type="ARBA" id="ARBA00023136"/>
    </source>
</evidence>
<proteinExistence type="predicted"/>
<protein>
    <submittedName>
        <fullName evidence="8">Glycosyltransferase, family GT64</fullName>
    </submittedName>
</protein>
<evidence type="ECO:0000256" key="2">
    <source>
        <dbReference type="ARBA" id="ARBA00022679"/>
    </source>
</evidence>
<dbReference type="Gene3D" id="3.90.550.10">
    <property type="entry name" value="Spore Coat Polysaccharide Biosynthesis Protein SpsA, Chain A"/>
    <property type="match status" value="1"/>
</dbReference>
<gene>
    <name evidence="8" type="ORF">Esi_0077_0126</name>
</gene>
<reference evidence="8 9" key="1">
    <citation type="journal article" date="2010" name="Nature">
        <title>The Ectocarpus genome and the independent evolution of multicellularity in brown algae.</title>
        <authorList>
            <person name="Cock J.M."/>
            <person name="Sterck L."/>
            <person name="Rouze P."/>
            <person name="Scornet D."/>
            <person name="Allen A.E."/>
            <person name="Amoutzias G."/>
            <person name="Anthouard V."/>
            <person name="Artiguenave F."/>
            <person name="Aury J.M."/>
            <person name="Badger J.H."/>
            <person name="Beszteri B."/>
            <person name="Billiau K."/>
            <person name="Bonnet E."/>
            <person name="Bothwell J.H."/>
            <person name="Bowler C."/>
            <person name="Boyen C."/>
            <person name="Brownlee C."/>
            <person name="Carrano C.J."/>
            <person name="Charrier B."/>
            <person name="Cho G.Y."/>
            <person name="Coelho S.M."/>
            <person name="Collen J."/>
            <person name="Corre E."/>
            <person name="Da Silva C."/>
            <person name="Delage L."/>
            <person name="Delaroque N."/>
            <person name="Dittami S.M."/>
            <person name="Doulbeau S."/>
            <person name="Elias M."/>
            <person name="Farnham G."/>
            <person name="Gachon C.M."/>
            <person name="Gschloessl B."/>
            <person name="Heesch S."/>
            <person name="Jabbari K."/>
            <person name="Jubin C."/>
            <person name="Kawai H."/>
            <person name="Kimura K."/>
            <person name="Kloareg B."/>
            <person name="Kupper F.C."/>
            <person name="Lang D."/>
            <person name="Le Bail A."/>
            <person name="Leblanc C."/>
            <person name="Lerouge P."/>
            <person name="Lohr M."/>
            <person name="Lopez P.J."/>
            <person name="Martens C."/>
            <person name="Maumus F."/>
            <person name="Michel G."/>
            <person name="Miranda-Saavedra D."/>
            <person name="Morales J."/>
            <person name="Moreau H."/>
            <person name="Motomura T."/>
            <person name="Nagasato C."/>
            <person name="Napoli C.A."/>
            <person name="Nelson D.R."/>
            <person name="Nyvall-Collen P."/>
            <person name="Peters A.F."/>
            <person name="Pommier C."/>
            <person name="Potin P."/>
            <person name="Poulain J."/>
            <person name="Quesneville H."/>
            <person name="Read B."/>
            <person name="Rensing S.A."/>
            <person name="Ritter A."/>
            <person name="Rousvoal S."/>
            <person name="Samanta M."/>
            <person name="Samson G."/>
            <person name="Schroeder D.C."/>
            <person name="Segurens B."/>
            <person name="Strittmatter M."/>
            <person name="Tonon T."/>
            <person name="Tregear J.W."/>
            <person name="Valentin K."/>
            <person name="von Dassow P."/>
            <person name="Yamagishi T."/>
            <person name="Van de Peer Y."/>
            <person name="Wincker P."/>
        </authorList>
    </citation>
    <scope>NUCLEOTIDE SEQUENCE [LARGE SCALE GENOMIC DNA]</scope>
    <source>
        <strain evidence="9">Ec32 / CCAP1310/4</strain>
    </source>
</reference>
<feature type="transmembrane region" description="Helical" evidence="6">
    <location>
        <begin position="75"/>
        <end position="97"/>
    </location>
</feature>
<dbReference type="GO" id="GO:0016020">
    <property type="term" value="C:membrane"/>
    <property type="evidence" value="ECO:0007669"/>
    <property type="project" value="UniProtKB-SubCell"/>
</dbReference>
<evidence type="ECO:0000256" key="6">
    <source>
        <dbReference type="SAM" id="Phobius"/>
    </source>
</evidence>
<keyword evidence="3 6" id="KW-0472">Membrane</keyword>
<feature type="region of interest" description="Disordered" evidence="5">
    <location>
        <begin position="448"/>
        <end position="474"/>
    </location>
</feature>
<sequence length="518" mass="57163">MLLRPRHVSAPVPIIEEDGNKKKALLPPMATIAEDGLGVLPMPPTEKDRRKRIFRRSNLKLKLHLGGFTRTRRRAVLAACGGWCLLSIGGAFLFIWFRAVAMARVASSASSSAAVDRQGGMFTIVVNTFERPRQMEEAVRHYAKCPSVESVRVAWSEPSPPPDATTSPLLFDHPRPVKIHAYPTTSINNRFMPPSDLMTEAVFVVDDDIAVPCEHLLSAFNTWQQHPDTLVGFFPRSHSYQPPTAAGVKEDGGNGNWEYLYFWRVLWSMEYSIILTKAAFVHAKYLELYSSGGGEGGGGGDVTETQERRRDDSAGSAWSEATVRAMVKTRAYVDSHRNCEDIAMQMAVTSVSGLPPVAAFAPVVDVGLFGGISIGEGSGKWWQAPHAKKRSRCLADLREIFCDVADEPLLPPPPFPDNKEQGATDRRRPRTRRCEPLIRTDLFASTPRATATPSIRGGVRGRGGDGDGNSSRSDLSRLSRWGLAVRAPTLAEFVSADMLLVPAKLWKWFAKDDIRGRR</sequence>
<keyword evidence="6" id="KW-0812">Transmembrane</keyword>
<organism evidence="8 9">
    <name type="scientific">Ectocarpus siliculosus</name>
    <name type="common">Brown alga</name>
    <name type="synonym">Conferva siliculosa</name>
    <dbReference type="NCBI Taxonomy" id="2880"/>
    <lineage>
        <taxon>Eukaryota</taxon>
        <taxon>Sar</taxon>
        <taxon>Stramenopiles</taxon>
        <taxon>Ochrophyta</taxon>
        <taxon>PX clade</taxon>
        <taxon>Phaeophyceae</taxon>
        <taxon>Ectocarpales</taxon>
        <taxon>Ectocarpaceae</taxon>
        <taxon>Ectocarpus</taxon>
    </lineage>
</organism>
<feature type="compositionally biased region" description="Basic and acidic residues" evidence="5">
    <location>
        <begin position="417"/>
        <end position="431"/>
    </location>
</feature>
<dbReference type="InterPro" id="IPR015338">
    <property type="entry name" value="GT64_dom"/>
</dbReference>
<evidence type="ECO:0000313" key="8">
    <source>
        <dbReference type="EMBL" id="CBN77922.1"/>
    </source>
</evidence>
<keyword evidence="4" id="KW-1015">Disulfide bond</keyword>
<dbReference type="InParanoid" id="D8LSZ5"/>
<accession>D8LSZ5</accession>
<dbReference type="EMBL" id="FN649760">
    <property type="protein sequence ID" value="CBN77922.1"/>
    <property type="molecule type" value="Genomic_DNA"/>
</dbReference>
<dbReference type="Proteomes" id="UP000002630">
    <property type="component" value="Unassembled WGS sequence"/>
</dbReference>